<feature type="transmembrane region" description="Helical" evidence="7">
    <location>
        <begin position="78"/>
        <end position="96"/>
    </location>
</feature>
<dbReference type="PROSITE" id="PS50850">
    <property type="entry name" value="MFS"/>
    <property type="match status" value="1"/>
</dbReference>
<dbReference type="PANTHER" id="PTHR43045:SF1">
    <property type="entry name" value="SHIKIMATE TRANSPORTER"/>
    <property type="match status" value="1"/>
</dbReference>
<dbReference type="SUPFAM" id="SSF103473">
    <property type="entry name" value="MFS general substrate transporter"/>
    <property type="match status" value="1"/>
</dbReference>
<dbReference type="AlphaFoldDB" id="A0A1G8J1C4"/>
<dbReference type="PANTHER" id="PTHR43045">
    <property type="entry name" value="SHIKIMATE TRANSPORTER"/>
    <property type="match status" value="1"/>
</dbReference>
<dbReference type="RefSeq" id="WP_235356573.1">
    <property type="nucleotide sequence ID" value="NZ_BJOA01000009.1"/>
</dbReference>
<feature type="domain" description="Major facilitator superfamily (MFS) profile" evidence="8">
    <location>
        <begin position="1"/>
        <end position="101"/>
    </location>
</feature>
<dbReference type="Gene3D" id="1.20.1250.20">
    <property type="entry name" value="MFS general substrate transporter like domains"/>
    <property type="match status" value="1"/>
</dbReference>
<gene>
    <name evidence="9" type="ORF">SAMN04487909_102273</name>
</gene>
<evidence type="ECO:0000256" key="3">
    <source>
        <dbReference type="ARBA" id="ARBA00022475"/>
    </source>
</evidence>
<evidence type="ECO:0000256" key="4">
    <source>
        <dbReference type="ARBA" id="ARBA00022692"/>
    </source>
</evidence>
<dbReference type="InterPro" id="IPR036259">
    <property type="entry name" value="MFS_trans_sf"/>
</dbReference>
<feature type="transmembrane region" description="Helical" evidence="7">
    <location>
        <begin position="49"/>
        <end position="69"/>
    </location>
</feature>
<organism evidence="9 10">
    <name type="scientific">Aneurinibacillus migulanus</name>
    <name type="common">Bacillus migulanus</name>
    <dbReference type="NCBI Taxonomy" id="47500"/>
    <lineage>
        <taxon>Bacteria</taxon>
        <taxon>Bacillati</taxon>
        <taxon>Bacillota</taxon>
        <taxon>Bacilli</taxon>
        <taxon>Bacillales</taxon>
        <taxon>Paenibacillaceae</taxon>
        <taxon>Aneurinibacillus group</taxon>
        <taxon>Aneurinibacillus</taxon>
    </lineage>
</organism>
<evidence type="ECO:0000256" key="7">
    <source>
        <dbReference type="SAM" id="Phobius"/>
    </source>
</evidence>
<dbReference type="GO" id="GO:0022857">
    <property type="term" value="F:transmembrane transporter activity"/>
    <property type="evidence" value="ECO:0007669"/>
    <property type="project" value="InterPro"/>
</dbReference>
<accession>A0A1G8J1C4</accession>
<evidence type="ECO:0000256" key="6">
    <source>
        <dbReference type="ARBA" id="ARBA00023136"/>
    </source>
</evidence>
<dbReference type="Proteomes" id="UP000182836">
    <property type="component" value="Unassembled WGS sequence"/>
</dbReference>
<keyword evidence="6 7" id="KW-0472">Membrane</keyword>
<evidence type="ECO:0000256" key="5">
    <source>
        <dbReference type="ARBA" id="ARBA00022989"/>
    </source>
</evidence>
<protein>
    <recommendedName>
        <fullName evidence="8">Major facilitator superfamily (MFS) profile domain-containing protein</fullName>
    </recommendedName>
</protein>
<dbReference type="InterPro" id="IPR020846">
    <property type="entry name" value="MFS_dom"/>
</dbReference>
<evidence type="ECO:0000313" key="10">
    <source>
        <dbReference type="Proteomes" id="UP000182836"/>
    </source>
</evidence>
<keyword evidence="5 7" id="KW-1133">Transmembrane helix</keyword>
<comment type="subcellular location">
    <subcellularLocation>
        <location evidence="1">Cell membrane</location>
        <topology evidence="1">Multi-pass membrane protein</topology>
    </subcellularLocation>
</comment>
<keyword evidence="4 7" id="KW-0812">Transmembrane</keyword>
<evidence type="ECO:0000256" key="2">
    <source>
        <dbReference type="ARBA" id="ARBA00022448"/>
    </source>
</evidence>
<keyword evidence="3" id="KW-1003">Cell membrane</keyword>
<dbReference type="GO" id="GO:0005886">
    <property type="term" value="C:plasma membrane"/>
    <property type="evidence" value="ECO:0007669"/>
    <property type="project" value="UniProtKB-SubCell"/>
</dbReference>
<reference evidence="9 10" key="1">
    <citation type="submission" date="2016-10" db="EMBL/GenBank/DDBJ databases">
        <authorList>
            <person name="de Groot N.N."/>
        </authorList>
    </citation>
    <scope>NUCLEOTIDE SEQUENCE [LARGE SCALE GENOMIC DNA]</scope>
    <source>
        <strain evidence="9 10">DSM 2895</strain>
    </source>
</reference>
<name>A0A1G8J1C4_ANEMI</name>
<proteinExistence type="predicted"/>
<evidence type="ECO:0000259" key="8">
    <source>
        <dbReference type="PROSITE" id="PS50850"/>
    </source>
</evidence>
<keyword evidence="2" id="KW-0813">Transport</keyword>
<evidence type="ECO:0000256" key="1">
    <source>
        <dbReference type="ARBA" id="ARBA00004651"/>
    </source>
</evidence>
<sequence length="119" mass="12845">MMIDTGNPVFIILAIALSIIGPAMAYGPQAALIVESFPIHLRYTGSSLGFHFASVIGGGIAPLFSAYLFHKYGSTNQISVYIIVVCIISIISVSMLKKNTAENAEERMESVQQNLSNYS</sequence>
<evidence type="ECO:0000313" key="9">
    <source>
        <dbReference type="EMBL" id="SDI25075.1"/>
    </source>
</evidence>
<dbReference type="EMBL" id="FNED01000002">
    <property type="protein sequence ID" value="SDI25075.1"/>
    <property type="molecule type" value="Genomic_DNA"/>
</dbReference>